<evidence type="ECO:0000259" key="8">
    <source>
        <dbReference type="PROSITE" id="PS50928"/>
    </source>
</evidence>
<evidence type="ECO:0000256" key="4">
    <source>
        <dbReference type="ARBA" id="ARBA00022692"/>
    </source>
</evidence>
<feature type="transmembrane region" description="Helical" evidence="7">
    <location>
        <begin position="71"/>
        <end position="92"/>
    </location>
</feature>
<feature type="transmembrane region" description="Helical" evidence="7">
    <location>
        <begin position="7"/>
        <end position="30"/>
    </location>
</feature>
<dbReference type="GO" id="GO:0005886">
    <property type="term" value="C:plasma membrane"/>
    <property type="evidence" value="ECO:0007669"/>
    <property type="project" value="UniProtKB-SubCell"/>
</dbReference>
<feature type="transmembrane region" description="Helical" evidence="7">
    <location>
        <begin position="198"/>
        <end position="223"/>
    </location>
</feature>
<proteinExistence type="inferred from homology"/>
<protein>
    <submittedName>
        <fullName evidence="9">Sugar ABC transporter permease</fullName>
    </submittedName>
</protein>
<dbReference type="InterPro" id="IPR051393">
    <property type="entry name" value="ABC_transporter_permease"/>
</dbReference>
<reference evidence="9" key="1">
    <citation type="journal article" date="2020" name="mSystems">
        <title>Genome- and Community-Level Interaction Insights into Carbon Utilization and Element Cycling Functions of Hydrothermarchaeota in Hydrothermal Sediment.</title>
        <authorList>
            <person name="Zhou Z."/>
            <person name="Liu Y."/>
            <person name="Xu W."/>
            <person name="Pan J."/>
            <person name="Luo Z.H."/>
            <person name="Li M."/>
        </authorList>
    </citation>
    <scope>NUCLEOTIDE SEQUENCE [LARGE SCALE GENOMIC DNA]</scope>
    <source>
        <strain evidence="9">SpSt-82</strain>
    </source>
</reference>
<gene>
    <name evidence="9" type="ORF">ENW11_01300</name>
</gene>
<dbReference type="EMBL" id="DTIY01000010">
    <property type="protein sequence ID" value="HGY38432.1"/>
    <property type="molecule type" value="Genomic_DNA"/>
</dbReference>
<feature type="domain" description="ABC transmembrane type-1" evidence="8">
    <location>
        <begin position="67"/>
        <end position="279"/>
    </location>
</feature>
<keyword evidence="3" id="KW-1003">Cell membrane</keyword>
<evidence type="ECO:0000256" key="7">
    <source>
        <dbReference type="RuleBase" id="RU363032"/>
    </source>
</evidence>
<evidence type="ECO:0000256" key="6">
    <source>
        <dbReference type="ARBA" id="ARBA00023136"/>
    </source>
</evidence>
<keyword evidence="5 7" id="KW-1133">Transmembrane helix</keyword>
<keyword evidence="2 7" id="KW-0813">Transport</keyword>
<feature type="transmembrane region" description="Helical" evidence="7">
    <location>
        <begin position="263"/>
        <end position="282"/>
    </location>
</feature>
<evidence type="ECO:0000256" key="1">
    <source>
        <dbReference type="ARBA" id="ARBA00004651"/>
    </source>
</evidence>
<comment type="similarity">
    <text evidence="7">Belongs to the binding-protein-dependent transport system permease family.</text>
</comment>
<organism evidence="9">
    <name type="scientific">Candidatus Caldatribacterium saccharofermentans</name>
    <dbReference type="NCBI Taxonomy" id="1454753"/>
    <lineage>
        <taxon>Bacteria</taxon>
        <taxon>Pseudomonadati</taxon>
        <taxon>Atribacterota</taxon>
        <taxon>Atribacteria</taxon>
        <taxon>Atribacterales</taxon>
        <taxon>Candidatus Caldatribacteriaceae</taxon>
        <taxon>Candidatus Caldatribacterium</taxon>
    </lineage>
</organism>
<evidence type="ECO:0000256" key="3">
    <source>
        <dbReference type="ARBA" id="ARBA00022475"/>
    </source>
</evidence>
<dbReference type="Pfam" id="PF00528">
    <property type="entry name" value="BPD_transp_1"/>
    <property type="match status" value="1"/>
</dbReference>
<dbReference type="PROSITE" id="PS50928">
    <property type="entry name" value="ABC_TM1"/>
    <property type="match status" value="1"/>
</dbReference>
<keyword evidence="6 7" id="KW-0472">Membrane</keyword>
<evidence type="ECO:0000313" key="9">
    <source>
        <dbReference type="EMBL" id="HGY38432.1"/>
    </source>
</evidence>
<dbReference type="GO" id="GO:0055085">
    <property type="term" value="P:transmembrane transport"/>
    <property type="evidence" value="ECO:0007669"/>
    <property type="project" value="InterPro"/>
</dbReference>
<dbReference type="PANTHER" id="PTHR30193">
    <property type="entry name" value="ABC TRANSPORTER PERMEASE PROTEIN"/>
    <property type="match status" value="1"/>
</dbReference>
<evidence type="ECO:0000256" key="5">
    <source>
        <dbReference type="ARBA" id="ARBA00022989"/>
    </source>
</evidence>
<keyword evidence="4 7" id="KW-0812">Transmembrane</keyword>
<dbReference type="RefSeq" id="WP_017873446.1">
    <property type="nucleotide sequence ID" value="NZ_CP187957.1"/>
</dbReference>
<comment type="caution">
    <text evidence="9">The sequence shown here is derived from an EMBL/GenBank/DDBJ whole genome shotgun (WGS) entry which is preliminary data.</text>
</comment>
<dbReference type="InterPro" id="IPR000515">
    <property type="entry name" value="MetI-like"/>
</dbReference>
<name>A0A7V4WKH1_9BACT</name>
<dbReference type="PANTHER" id="PTHR30193:SF37">
    <property type="entry name" value="INNER MEMBRANE ABC TRANSPORTER PERMEASE PROTEIN YCJO"/>
    <property type="match status" value="1"/>
</dbReference>
<dbReference type="CDD" id="cd06261">
    <property type="entry name" value="TM_PBP2"/>
    <property type="match status" value="1"/>
</dbReference>
<dbReference type="InterPro" id="IPR035906">
    <property type="entry name" value="MetI-like_sf"/>
</dbReference>
<dbReference type="SUPFAM" id="SSF161098">
    <property type="entry name" value="MetI-like"/>
    <property type="match status" value="1"/>
</dbReference>
<dbReference type="Gene3D" id="1.10.3720.10">
    <property type="entry name" value="MetI-like"/>
    <property type="match status" value="1"/>
</dbReference>
<evidence type="ECO:0000256" key="2">
    <source>
        <dbReference type="ARBA" id="ARBA00022448"/>
    </source>
</evidence>
<sequence length="289" mass="32862">MRHLRETLAAYLFILPSFVIVGVFVIYPIGHALLLSFQDWNLIGTRKWAGTENYERLVQDPIFNDALRNTAYFSFGSIPGKVVIALFIAVLLNKKIFGVKAFRTVYFLPVVCSSVAAALMWQWLYDAKFGFINYILRILGLSPVPWITSEKWAMPSVIVVSVWKDVGYNMVIFLAALQDVPAELYDAAKVDGAGRWVVFRYITLPLISPALFFVTTMSVIFSFQVFDVTTILTQGGPGTATISLVQYIYRCAFQFFRMGYASAIAYVLFLIVLGFTLLQIRFSRRWVHY</sequence>
<accession>A0A7V4WKH1</accession>
<comment type="subcellular location">
    <subcellularLocation>
        <location evidence="1 7">Cell membrane</location>
        <topology evidence="1 7">Multi-pass membrane protein</topology>
    </subcellularLocation>
</comment>
<feature type="transmembrane region" description="Helical" evidence="7">
    <location>
        <begin position="104"/>
        <end position="124"/>
    </location>
</feature>
<dbReference type="AlphaFoldDB" id="A0A7V4WKH1"/>